<accession>A0A397GRZ8</accession>
<dbReference type="AlphaFoldDB" id="A0A397GRZ8"/>
<name>A0A397GRZ8_9GLOM</name>
<sequence length="104" mass="11956">MPLSYQTCIPVINSFTHFNSSNVILLTPDTIGDWKRLQRTLVLMKNQVKAFKTLSDRSIDNLSTNMSFETVEEDILNFSFETTEIDTLNSSFEINENFELKGNI</sequence>
<dbReference type="EMBL" id="PQFF01000403">
    <property type="protein sequence ID" value="RHZ52438.1"/>
    <property type="molecule type" value="Genomic_DNA"/>
</dbReference>
<gene>
    <name evidence="1" type="ORF">Glove_461g71</name>
</gene>
<evidence type="ECO:0000313" key="1">
    <source>
        <dbReference type="EMBL" id="RHZ52438.1"/>
    </source>
</evidence>
<reference evidence="1 2" key="1">
    <citation type="submission" date="2018-08" db="EMBL/GenBank/DDBJ databases">
        <title>Genome and evolution of the arbuscular mycorrhizal fungus Diversispora epigaea (formerly Glomus versiforme) and its bacterial endosymbionts.</title>
        <authorList>
            <person name="Sun X."/>
            <person name="Fei Z."/>
            <person name="Harrison M."/>
        </authorList>
    </citation>
    <scope>NUCLEOTIDE SEQUENCE [LARGE SCALE GENOMIC DNA]</scope>
    <source>
        <strain evidence="1 2">IT104</strain>
    </source>
</reference>
<dbReference type="Proteomes" id="UP000266861">
    <property type="component" value="Unassembled WGS sequence"/>
</dbReference>
<protein>
    <submittedName>
        <fullName evidence="1">Uncharacterized protein</fullName>
    </submittedName>
</protein>
<comment type="caution">
    <text evidence="1">The sequence shown here is derived from an EMBL/GenBank/DDBJ whole genome shotgun (WGS) entry which is preliminary data.</text>
</comment>
<proteinExistence type="predicted"/>
<evidence type="ECO:0000313" key="2">
    <source>
        <dbReference type="Proteomes" id="UP000266861"/>
    </source>
</evidence>
<keyword evidence="2" id="KW-1185">Reference proteome</keyword>
<organism evidence="1 2">
    <name type="scientific">Diversispora epigaea</name>
    <dbReference type="NCBI Taxonomy" id="1348612"/>
    <lineage>
        <taxon>Eukaryota</taxon>
        <taxon>Fungi</taxon>
        <taxon>Fungi incertae sedis</taxon>
        <taxon>Mucoromycota</taxon>
        <taxon>Glomeromycotina</taxon>
        <taxon>Glomeromycetes</taxon>
        <taxon>Diversisporales</taxon>
        <taxon>Diversisporaceae</taxon>
        <taxon>Diversispora</taxon>
    </lineage>
</organism>